<dbReference type="AlphaFoldDB" id="A0AAV4RJ75"/>
<protein>
    <submittedName>
        <fullName evidence="1">Uncharacterized protein</fullName>
    </submittedName>
</protein>
<sequence length="74" mass="8247">MESLFKDQGLTTSKVKYKFLKDGPNEVTPPKEPLRFYHISQHLRGITVPLMTAMLLCFATAAFPQLAAHGIAQT</sequence>
<dbReference type="InterPro" id="IPR023298">
    <property type="entry name" value="ATPase_P-typ_TM_dom_sf"/>
</dbReference>
<dbReference type="SUPFAM" id="SSF81665">
    <property type="entry name" value="Calcium ATPase, transmembrane domain M"/>
    <property type="match status" value="1"/>
</dbReference>
<keyword evidence="2" id="KW-1185">Reference proteome</keyword>
<dbReference type="EMBL" id="BPLQ01006433">
    <property type="protein sequence ID" value="GIY22373.1"/>
    <property type="molecule type" value="Genomic_DNA"/>
</dbReference>
<reference evidence="1 2" key="1">
    <citation type="submission" date="2021-06" db="EMBL/GenBank/DDBJ databases">
        <title>Caerostris darwini draft genome.</title>
        <authorList>
            <person name="Kono N."/>
            <person name="Arakawa K."/>
        </authorList>
    </citation>
    <scope>NUCLEOTIDE SEQUENCE [LARGE SCALE GENOMIC DNA]</scope>
</reference>
<dbReference type="Proteomes" id="UP001054837">
    <property type="component" value="Unassembled WGS sequence"/>
</dbReference>
<accession>A0AAV4RJ75</accession>
<evidence type="ECO:0000313" key="2">
    <source>
        <dbReference type="Proteomes" id="UP001054837"/>
    </source>
</evidence>
<comment type="caution">
    <text evidence="1">The sequence shown here is derived from an EMBL/GenBank/DDBJ whole genome shotgun (WGS) entry which is preliminary data.</text>
</comment>
<gene>
    <name evidence="1" type="ORF">CDAR_593941</name>
</gene>
<evidence type="ECO:0000313" key="1">
    <source>
        <dbReference type="EMBL" id="GIY22373.1"/>
    </source>
</evidence>
<name>A0AAV4RJ75_9ARAC</name>
<proteinExistence type="predicted"/>
<organism evidence="1 2">
    <name type="scientific">Caerostris darwini</name>
    <dbReference type="NCBI Taxonomy" id="1538125"/>
    <lineage>
        <taxon>Eukaryota</taxon>
        <taxon>Metazoa</taxon>
        <taxon>Ecdysozoa</taxon>
        <taxon>Arthropoda</taxon>
        <taxon>Chelicerata</taxon>
        <taxon>Arachnida</taxon>
        <taxon>Araneae</taxon>
        <taxon>Araneomorphae</taxon>
        <taxon>Entelegynae</taxon>
        <taxon>Araneoidea</taxon>
        <taxon>Araneidae</taxon>
        <taxon>Caerostris</taxon>
    </lineage>
</organism>